<dbReference type="GO" id="GO:0046677">
    <property type="term" value="P:response to antibiotic"/>
    <property type="evidence" value="ECO:0007669"/>
    <property type="project" value="UniProtKB-UniRule"/>
</dbReference>
<evidence type="ECO:0000256" key="8">
    <source>
        <dbReference type="ARBA" id="ARBA00022989"/>
    </source>
</evidence>
<comment type="catalytic activity">
    <reaction evidence="13 14">
        <text>di-trans,octa-cis-undecaprenyl diphosphate + H2O = di-trans,octa-cis-undecaprenyl phosphate + phosphate + H(+)</text>
        <dbReference type="Rhea" id="RHEA:28094"/>
        <dbReference type="ChEBI" id="CHEBI:15377"/>
        <dbReference type="ChEBI" id="CHEBI:15378"/>
        <dbReference type="ChEBI" id="CHEBI:43474"/>
        <dbReference type="ChEBI" id="CHEBI:58405"/>
        <dbReference type="ChEBI" id="CHEBI:60392"/>
        <dbReference type="EC" id="3.6.1.27"/>
    </reaction>
</comment>
<evidence type="ECO:0000256" key="13">
    <source>
        <dbReference type="ARBA" id="ARBA00047594"/>
    </source>
</evidence>
<evidence type="ECO:0000256" key="4">
    <source>
        <dbReference type="ARBA" id="ARBA00021581"/>
    </source>
</evidence>
<dbReference type="GO" id="GO:0071555">
    <property type="term" value="P:cell wall organization"/>
    <property type="evidence" value="ECO:0007669"/>
    <property type="project" value="UniProtKB-KW"/>
</dbReference>
<keyword evidence="14" id="KW-0133">Cell shape</keyword>
<dbReference type="Proteomes" id="UP000243525">
    <property type="component" value="Unassembled WGS sequence"/>
</dbReference>
<gene>
    <name evidence="14" type="primary">uppP</name>
    <name evidence="15" type="ORF">C8N47_101124</name>
</gene>
<evidence type="ECO:0000256" key="2">
    <source>
        <dbReference type="ARBA" id="ARBA00010621"/>
    </source>
</evidence>
<dbReference type="OrthoDB" id="9808289at2"/>
<keyword evidence="6 14" id="KW-0812">Transmembrane</keyword>
<keyword evidence="5 14" id="KW-1003">Cell membrane</keyword>
<feature type="transmembrane region" description="Helical" evidence="14">
    <location>
        <begin position="209"/>
        <end position="230"/>
    </location>
</feature>
<dbReference type="AlphaFoldDB" id="A0A2T5C699"/>
<evidence type="ECO:0000256" key="11">
    <source>
        <dbReference type="ARBA" id="ARBA00032707"/>
    </source>
</evidence>
<protein>
    <recommendedName>
        <fullName evidence="4 14">Undecaprenyl-diphosphatase</fullName>
        <ecNumber evidence="3 14">3.6.1.27</ecNumber>
    </recommendedName>
    <alternativeName>
        <fullName evidence="12 14">Bacitracin resistance protein</fullName>
    </alternativeName>
    <alternativeName>
        <fullName evidence="11 14">Undecaprenyl pyrophosphate phosphatase</fullName>
    </alternativeName>
</protein>
<comment type="similarity">
    <text evidence="2 14">Belongs to the UppP family.</text>
</comment>
<evidence type="ECO:0000256" key="12">
    <source>
        <dbReference type="ARBA" id="ARBA00032932"/>
    </source>
</evidence>
<keyword evidence="16" id="KW-1185">Reference proteome</keyword>
<accession>A0A2T5C699</accession>
<dbReference type="PANTHER" id="PTHR30622:SF2">
    <property type="entry name" value="UNDECAPRENYL-DIPHOSPHATASE"/>
    <property type="match status" value="1"/>
</dbReference>
<evidence type="ECO:0000256" key="3">
    <source>
        <dbReference type="ARBA" id="ARBA00012374"/>
    </source>
</evidence>
<keyword evidence="8 14" id="KW-1133">Transmembrane helix</keyword>
<keyword evidence="14" id="KW-0573">Peptidoglycan synthesis</keyword>
<dbReference type="GO" id="GO:0009252">
    <property type="term" value="P:peptidoglycan biosynthetic process"/>
    <property type="evidence" value="ECO:0007669"/>
    <property type="project" value="UniProtKB-KW"/>
</dbReference>
<sequence>MSEIQALILGIIQGLTEFLPVSSSGHLELGHALLGVHGHDHLIFAVVVHGATVLSTLVVFRKDILTLFKGLLQFKWNEETRYVLNLLLSAIPVVVLGLCFRKQIEGLFSGDLFFVGCMLLITASLLAFTYFAKSKVKPIRLPDALIIGIAQALAVMPGISRSGSTIATGLILGKKKEDVARFSFLMVLIPILGANFLDLISGDLTGGEQVGFLPLAVGFVAAFVSGLLACSWMINIVKRGKLIYFAAYCLIVGLIAIFAA</sequence>
<dbReference type="EMBL" id="QAAD01000001">
    <property type="protein sequence ID" value="PTN10475.1"/>
    <property type="molecule type" value="Genomic_DNA"/>
</dbReference>
<evidence type="ECO:0000256" key="6">
    <source>
        <dbReference type="ARBA" id="ARBA00022692"/>
    </source>
</evidence>
<dbReference type="GO" id="GO:0050380">
    <property type="term" value="F:undecaprenyl-diphosphatase activity"/>
    <property type="evidence" value="ECO:0007669"/>
    <property type="project" value="UniProtKB-UniRule"/>
</dbReference>
<evidence type="ECO:0000256" key="7">
    <source>
        <dbReference type="ARBA" id="ARBA00022801"/>
    </source>
</evidence>
<organism evidence="15 16">
    <name type="scientific">Mangrovibacterium marinum</name>
    <dbReference type="NCBI Taxonomy" id="1639118"/>
    <lineage>
        <taxon>Bacteria</taxon>
        <taxon>Pseudomonadati</taxon>
        <taxon>Bacteroidota</taxon>
        <taxon>Bacteroidia</taxon>
        <taxon>Marinilabiliales</taxon>
        <taxon>Prolixibacteraceae</taxon>
        <taxon>Mangrovibacterium</taxon>
    </lineage>
</organism>
<dbReference type="HAMAP" id="MF_01006">
    <property type="entry name" value="Undec_diphosphatase"/>
    <property type="match status" value="1"/>
</dbReference>
<comment type="miscellaneous">
    <text evidence="14">Bacitracin is thought to be involved in the inhibition of peptidoglycan synthesis by sequestering undecaprenyl diphosphate, thereby reducing the pool of lipid carrier available.</text>
</comment>
<feature type="transmembrane region" description="Helical" evidence="14">
    <location>
        <begin position="242"/>
        <end position="259"/>
    </location>
</feature>
<dbReference type="Pfam" id="PF02673">
    <property type="entry name" value="BacA"/>
    <property type="match status" value="1"/>
</dbReference>
<feature type="transmembrane region" description="Helical" evidence="14">
    <location>
        <begin position="42"/>
        <end position="60"/>
    </location>
</feature>
<evidence type="ECO:0000256" key="5">
    <source>
        <dbReference type="ARBA" id="ARBA00022475"/>
    </source>
</evidence>
<comment type="subcellular location">
    <subcellularLocation>
        <location evidence="1 14">Cell membrane</location>
        <topology evidence="1 14">Multi-pass membrane protein</topology>
    </subcellularLocation>
</comment>
<dbReference type="EC" id="3.6.1.27" evidence="3 14"/>
<name>A0A2T5C699_9BACT</name>
<dbReference type="InterPro" id="IPR003824">
    <property type="entry name" value="UppP"/>
</dbReference>
<dbReference type="GO" id="GO:0008360">
    <property type="term" value="P:regulation of cell shape"/>
    <property type="evidence" value="ECO:0007669"/>
    <property type="project" value="UniProtKB-KW"/>
</dbReference>
<evidence type="ECO:0000256" key="10">
    <source>
        <dbReference type="ARBA" id="ARBA00023251"/>
    </source>
</evidence>
<evidence type="ECO:0000313" key="16">
    <source>
        <dbReference type="Proteomes" id="UP000243525"/>
    </source>
</evidence>
<feature type="transmembrane region" description="Helical" evidence="14">
    <location>
        <begin position="179"/>
        <end position="197"/>
    </location>
</feature>
<keyword evidence="10 14" id="KW-0046">Antibiotic resistance</keyword>
<reference evidence="15 16" key="1">
    <citation type="submission" date="2018-04" db="EMBL/GenBank/DDBJ databases">
        <title>Genomic Encyclopedia of Archaeal and Bacterial Type Strains, Phase II (KMG-II): from individual species to whole genera.</title>
        <authorList>
            <person name="Goeker M."/>
        </authorList>
    </citation>
    <scope>NUCLEOTIDE SEQUENCE [LARGE SCALE GENOMIC DNA]</scope>
    <source>
        <strain evidence="15 16">DSM 28823</strain>
    </source>
</reference>
<keyword evidence="9 14" id="KW-0472">Membrane</keyword>
<evidence type="ECO:0000256" key="9">
    <source>
        <dbReference type="ARBA" id="ARBA00023136"/>
    </source>
</evidence>
<comment type="caution">
    <text evidence="15">The sequence shown here is derived from an EMBL/GenBank/DDBJ whole genome shotgun (WGS) entry which is preliminary data.</text>
</comment>
<comment type="function">
    <text evidence="14">Catalyzes the dephosphorylation of undecaprenyl diphosphate (UPP). Confers resistance to bacitracin.</text>
</comment>
<evidence type="ECO:0000256" key="14">
    <source>
        <dbReference type="HAMAP-Rule" id="MF_01006"/>
    </source>
</evidence>
<evidence type="ECO:0000313" key="15">
    <source>
        <dbReference type="EMBL" id="PTN10475.1"/>
    </source>
</evidence>
<dbReference type="PANTHER" id="PTHR30622">
    <property type="entry name" value="UNDECAPRENYL-DIPHOSPHATASE"/>
    <property type="match status" value="1"/>
</dbReference>
<evidence type="ECO:0000256" key="1">
    <source>
        <dbReference type="ARBA" id="ARBA00004651"/>
    </source>
</evidence>
<feature type="transmembrane region" description="Helical" evidence="14">
    <location>
        <begin position="112"/>
        <end position="132"/>
    </location>
</feature>
<dbReference type="GO" id="GO:0005886">
    <property type="term" value="C:plasma membrane"/>
    <property type="evidence" value="ECO:0007669"/>
    <property type="project" value="UniProtKB-SubCell"/>
</dbReference>
<keyword evidence="7 14" id="KW-0378">Hydrolase</keyword>
<proteinExistence type="inferred from homology"/>
<feature type="transmembrane region" description="Helical" evidence="14">
    <location>
        <begin position="80"/>
        <end position="100"/>
    </location>
</feature>
<dbReference type="RefSeq" id="WP_107820576.1">
    <property type="nucleotide sequence ID" value="NZ_QAAD01000001.1"/>
</dbReference>
<keyword evidence="14" id="KW-0961">Cell wall biogenesis/degradation</keyword>